<comment type="caution">
    <text evidence="1">The sequence shown here is derived from an EMBL/GenBank/DDBJ whole genome shotgun (WGS) entry which is preliminary data.</text>
</comment>
<reference evidence="1 2" key="1">
    <citation type="journal article" date="2015" name="Genome Announc.">
        <title>Expanding the biotechnology potential of lactobacilli through comparative genomics of 213 strains and associated genera.</title>
        <authorList>
            <person name="Sun Z."/>
            <person name="Harris H.M."/>
            <person name="McCann A."/>
            <person name="Guo C."/>
            <person name="Argimon S."/>
            <person name="Zhang W."/>
            <person name="Yang X."/>
            <person name="Jeffery I.B."/>
            <person name="Cooney J.C."/>
            <person name="Kagawa T.F."/>
            <person name="Liu W."/>
            <person name="Song Y."/>
            <person name="Salvetti E."/>
            <person name="Wrobel A."/>
            <person name="Rasinkangas P."/>
            <person name="Parkhill J."/>
            <person name="Rea M.C."/>
            <person name="O'Sullivan O."/>
            <person name="Ritari J."/>
            <person name="Douillard F.P."/>
            <person name="Paul Ross R."/>
            <person name="Yang R."/>
            <person name="Briner A.E."/>
            <person name="Felis G.E."/>
            <person name="de Vos W.M."/>
            <person name="Barrangou R."/>
            <person name="Klaenhammer T.R."/>
            <person name="Caufield P.W."/>
            <person name="Cui Y."/>
            <person name="Zhang H."/>
            <person name="O'Toole P.W."/>
        </authorList>
    </citation>
    <scope>NUCLEOTIDE SEQUENCE [LARGE SCALE GENOMIC DNA]</scope>
    <source>
        <strain evidence="1 2">DSM 20719</strain>
    </source>
</reference>
<evidence type="ECO:0000313" key="2">
    <source>
        <dbReference type="Proteomes" id="UP000050823"/>
    </source>
</evidence>
<organism evidence="1 2">
    <name type="scientific">Latilactobacillus graminis DSM 20719</name>
    <dbReference type="NCBI Taxonomy" id="1423752"/>
    <lineage>
        <taxon>Bacteria</taxon>
        <taxon>Bacillati</taxon>
        <taxon>Bacillota</taxon>
        <taxon>Bacilli</taxon>
        <taxon>Lactobacillales</taxon>
        <taxon>Lactobacillaceae</taxon>
        <taxon>Latilactobacillus</taxon>
    </lineage>
</organism>
<proteinExistence type="predicted"/>
<protein>
    <submittedName>
        <fullName evidence="1">Uncharacterized protein</fullName>
    </submittedName>
</protein>
<accession>A0AA89L4P1</accession>
<gene>
    <name evidence="1" type="ORF">FC90_GL000658</name>
</gene>
<dbReference type="RefSeq" id="WP_057907571.1">
    <property type="nucleotide sequence ID" value="NZ_AYZB01000003.1"/>
</dbReference>
<sequence>MTLQINAILTATQTVIDFIDLPIAQLLIEQTPANTTAFAHPALFLGFAQQQLQQIGQLSPLETASTDQVDTGIWITMNPEWTEQIGYVGQLLAEQSQPPITSASLPSNVPQNFRTTLAPAVEALILVLSRFGYPLTKSAPVKAKPAKTRHRWTKAVSQIEFTVATREAQGTAIWQKRNEMLLKVGAQLRPTAPLNKDGSFGFAAKMGTHLRNEHAAQIQDNQTTEDIVFKSVNEIGLFLYYGGTNSWLELRDANGRSIEDWTKI</sequence>
<dbReference type="Proteomes" id="UP000050823">
    <property type="component" value="Unassembled WGS sequence"/>
</dbReference>
<name>A0AA89L4P1_9LACO</name>
<dbReference type="EMBL" id="AYZB01000003">
    <property type="protein sequence ID" value="KRM24182.1"/>
    <property type="molecule type" value="Genomic_DNA"/>
</dbReference>
<evidence type="ECO:0000313" key="1">
    <source>
        <dbReference type="EMBL" id="KRM24182.1"/>
    </source>
</evidence>
<dbReference type="AlphaFoldDB" id="A0AA89L4P1"/>